<organism evidence="1">
    <name type="scientific">Brassica napus</name>
    <name type="common">Rape</name>
    <dbReference type="NCBI Taxonomy" id="3708"/>
    <lineage>
        <taxon>Eukaryota</taxon>
        <taxon>Viridiplantae</taxon>
        <taxon>Streptophyta</taxon>
        <taxon>Embryophyta</taxon>
        <taxon>Tracheophyta</taxon>
        <taxon>Spermatophyta</taxon>
        <taxon>Magnoliopsida</taxon>
        <taxon>eudicotyledons</taxon>
        <taxon>Gunneridae</taxon>
        <taxon>Pentapetalae</taxon>
        <taxon>rosids</taxon>
        <taxon>malvids</taxon>
        <taxon>Brassicales</taxon>
        <taxon>Brassicaceae</taxon>
        <taxon>Brassiceae</taxon>
        <taxon>Brassica</taxon>
    </lineage>
</organism>
<sequence>KWPALDPELDAIEALRTSFISFSLSFIPRSLNFRADALAKEARSRDLHYMLVDSMVSIPLAHEASTIGPV</sequence>
<dbReference type="Proteomes" id="UP001295469">
    <property type="component" value="Chromosome C04"/>
</dbReference>
<accession>A0A816JF77</accession>
<reference evidence="1" key="1">
    <citation type="submission" date="2021-01" db="EMBL/GenBank/DDBJ databases">
        <authorList>
            <consortium name="Genoscope - CEA"/>
            <person name="William W."/>
        </authorList>
    </citation>
    <scope>NUCLEOTIDE SEQUENCE</scope>
</reference>
<proteinExistence type="predicted"/>
<dbReference type="AlphaFoldDB" id="A0A816JF77"/>
<evidence type="ECO:0000313" key="1">
    <source>
        <dbReference type="EMBL" id="CAF1859980.1"/>
    </source>
</evidence>
<protein>
    <submittedName>
        <fullName evidence="1">(rape) hypothetical protein</fullName>
    </submittedName>
</protein>
<feature type="non-terminal residue" evidence="1">
    <location>
        <position position="1"/>
    </location>
</feature>
<dbReference type="Proteomes" id="UP001295469">
    <property type="component" value="Chromosome A08"/>
</dbReference>
<evidence type="ECO:0000313" key="2">
    <source>
        <dbReference type="EMBL" id="CAF2259922.1"/>
    </source>
</evidence>
<dbReference type="EMBL" id="HG994362">
    <property type="protein sequence ID" value="CAF2259922.1"/>
    <property type="molecule type" value="Genomic_DNA"/>
</dbReference>
<gene>
    <name evidence="2" type="ORF">DARMORV10_A08P34040.1</name>
    <name evidence="1" type="ORF">DARMORV10_C04P49750.1</name>
</gene>
<dbReference type="EMBL" id="HG994368">
    <property type="protein sequence ID" value="CAF1859980.1"/>
    <property type="molecule type" value="Genomic_DNA"/>
</dbReference>
<name>A0A816JF77_BRANA</name>